<gene>
    <name evidence="2" type="ORF">A9C19_18290</name>
</gene>
<dbReference type="AlphaFoldDB" id="A0A1L3MW15"/>
<evidence type="ECO:0000313" key="2">
    <source>
        <dbReference type="EMBL" id="APH06518.1"/>
    </source>
</evidence>
<evidence type="ECO:0000256" key="1">
    <source>
        <dbReference type="SAM" id="SignalP"/>
    </source>
</evidence>
<feature type="chain" id="PRO_5013289996" description="YhgE/Pip domain-containing protein" evidence="1">
    <location>
        <begin position="29"/>
        <end position="597"/>
    </location>
</feature>
<proteinExistence type="predicted"/>
<protein>
    <recommendedName>
        <fullName evidence="4">YhgE/Pip domain-containing protein</fullName>
    </recommendedName>
</protein>
<dbReference type="NCBIfam" id="TIGR03057">
    <property type="entry name" value="xxxLxxG_by_4"/>
    <property type="match status" value="1"/>
</dbReference>
<organism evidence="2 3">
    <name type="scientific">Bacillus weihaiensis</name>
    <dbReference type="NCBI Taxonomy" id="1547283"/>
    <lineage>
        <taxon>Bacteria</taxon>
        <taxon>Bacillati</taxon>
        <taxon>Bacillota</taxon>
        <taxon>Bacilli</taxon>
        <taxon>Bacillales</taxon>
        <taxon>Bacillaceae</taxon>
        <taxon>Bacillus</taxon>
    </lineage>
</organism>
<feature type="signal peptide" evidence="1">
    <location>
        <begin position="1"/>
        <end position="28"/>
    </location>
</feature>
<dbReference type="KEGG" id="bwh:A9C19_18290"/>
<dbReference type="Proteomes" id="UP000181936">
    <property type="component" value="Chromosome"/>
</dbReference>
<name>A0A1L3MW15_9BACI</name>
<dbReference type="STRING" id="1547283.A9C19_18290"/>
<dbReference type="OrthoDB" id="9815841at2"/>
<keyword evidence="3" id="KW-1185">Reference proteome</keyword>
<reference evidence="2 3" key="1">
    <citation type="journal article" date="2016" name="Sci. Rep.">
        <title>Complete genome sequence and transcriptomic analysis of a novel marine strain Bacillus weihaiensis reveals the mechanism of brown algae degradation.</title>
        <authorList>
            <person name="Zhu Y."/>
            <person name="Chen P."/>
            <person name="Bao Y."/>
            <person name="Men Y."/>
            <person name="Zeng Y."/>
            <person name="Yang J."/>
            <person name="Sun J."/>
            <person name="Sun Y."/>
        </authorList>
    </citation>
    <scope>NUCLEOTIDE SEQUENCE [LARGE SCALE GENOMIC DNA]</scope>
    <source>
        <strain evidence="2 3">Alg07</strain>
    </source>
</reference>
<sequence>MMMRKKLCYTALATMVVLPSFLSPSAHAASEGNVTSKDEVVYATLTASGELDHIYVVNTLEVKSAGEILDYGKYTDVKNLTDLSDINQEGDSLQLDVPEGKFYYQGNMDEETELPWNVSVTYLLDGKKVDPAKLAGVNGDVQIDIDVAKNEKGETVFYDNYLLQVSLLLANTYENIDAPDGMIANAGKNKQITFTVMPGEEKRLTVGANVEDFEFQGVEIAAVPSTLPIDTSEMDSMTDDMGELSDAIAELNDGVADLEEGTAELTKGTVSMADGSKKYKSGINEIAGSSSGLTNGSVSIKDALNEITQSLASQNSETDLSSLTELPEGLTLIAKGLTETVKGVAQLQKNYSQAYQILDGAIIQIPANEITQEQIKALYESGADAKVIDSLVTSHEAAQKVKGTYAEVKEAFAAVEPGLTQVSQSVTEMANQLTELSKELSASLEETDMSGLSELQAGLSTLAKSYEDFHSGLVTYANGVGELSTSYNKIHSGIVELSGGTGELEDGVSELHDGTEELHEETQNLPEQMQEEINEMIKEYDKSDFEPVSFTSSKNEKTSSVQFVIKTESIEEDEKETKTAAPEKEKGFWELFLNLFK</sequence>
<dbReference type="InterPro" id="IPR023908">
    <property type="entry name" value="xxxLxxG_rpt"/>
</dbReference>
<dbReference type="Gene3D" id="1.10.287.950">
    <property type="entry name" value="Methyl-accepting chemotaxis protein"/>
    <property type="match status" value="2"/>
</dbReference>
<keyword evidence="1" id="KW-0732">Signal</keyword>
<dbReference type="EMBL" id="CP016020">
    <property type="protein sequence ID" value="APH06518.1"/>
    <property type="molecule type" value="Genomic_DNA"/>
</dbReference>
<accession>A0A1L3MW15</accession>
<evidence type="ECO:0000313" key="3">
    <source>
        <dbReference type="Proteomes" id="UP000181936"/>
    </source>
</evidence>
<evidence type="ECO:0008006" key="4">
    <source>
        <dbReference type="Google" id="ProtNLM"/>
    </source>
</evidence>